<protein>
    <submittedName>
        <fullName evidence="2">Uncharacterized protein</fullName>
    </submittedName>
</protein>
<dbReference type="Ensembl" id="ENSCCNT00000001663.1">
    <property type="protein sequence ID" value="ENSCCNP00000001268.1"/>
    <property type="gene ID" value="ENSCCNG00000001398.1"/>
</dbReference>
<name>A0A8C0W0E3_CASCN</name>
<evidence type="ECO:0000256" key="1">
    <source>
        <dbReference type="SAM" id="MobiDB-lite"/>
    </source>
</evidence>
<reference evidence="2" key="1">
    <citation type="submission" date="2023-09" db="UniProtKB">
        <authorList>
            <consortium name="Ensembl"/>
        </authorList>
    </citation>
    <scope>IDENTIFICATION</scope>
</reference>
<proteinExistence type="predicted"/>
<sequence>MEDCHRSNSSETAPQPGPTVQGAHISHIAQQVSSLSESFCISSSGVGYIKHFHVLGFLPISISPKCALPLSCDPSPTTLMHLP</sequence>
<feature type="region of interest" description="Disordered" evidence="1">
    <location>
        <begin position="1"/>
        <end position="21"/>
    </location>
</feature>
<evidence type="ECO:0000313" key="2">
    <source>
        <dbReference type="Ensembl" id="ENSCCNP00000001268.1"/>
    </source>
</evidence>
<accession>A0A8C0W0E3</accession>
<organism evidence="2">
    <name type="scientific">Castor canadensis</name>
    <name type="common">American beaver</name>
    <dbReference type="NCBI Taxonomy" id="51338"/>
    <lineage>
        <taxon>Eukaryota</taxon>
        <taxon>Metazoa</taxon>
        <taxon>Chordata</taxon>
        <taxon>Craniata</taxon>
        <taxon>Vertebrata</taxon>
        <taxon>Euteleostomi</taxon>
        <taxon>Mammalia</taxon>
        <taxon>Eutheria</taxon>
        <taxon>Euarchontoglires</taxon>
        <taxon>Glires</taxon>
        <taxon>Rodentia</taxon>
        <taxon>Castorimorpha</taxon>
        <taxon>Castoridae</taxon>
        <taxon>Castor</taxon>
    </lineage>
</organism>
<dbReference type="AlphaFoldDB" id="A0A8C0W0E3"/>